<evidence type="ECO:0000256" key="1">
    <source>
        <dbReference type="SAM" id="MobiDB-lite"/>
    </source>
</evidence>
<evidence type="ECO:0000259" key="2">
    <source>
        <dbReference type="PROSITE" id="PS50021"/>
    </source>
</evidence>
<feature type="domain" description="Calponin-homology (CH)" evidence="2">
    <location>
        <begin position="266"/>
        <end position="371"/>
    </location>
</feature>
<proteinExistence type="predicted"/>
<dbReference type="PROSITE" id="PS50021">
    <property type="entry name" value="CH"/>
    <property type="match status" value="2"/>
</dbReference>
<evidence type="ECO:0000313" key="4">
    <source>
        <dbReference type="Proteomes" id="UP000051530"/>
    </source>
</evidence>
<gene>
    <name evidence="3" type="ORF">M153_27160001</name>
</gene>
<dbReference type="InterPro" id="IPR001715">
    <property type="entry name" value="CH_dom"/>
</dbReference>
<keyword evidence="4" id="KW-1185">Reference proteome</keyword>
<dbReference type="Gene3D" id="1.10.418.10">
    <property type="entry name" value="Calponin-like domain"/>
    <property type="match status" value="2"/>
</dbReference>
<feature type="compositionally biased region" description="Basic and acidic residues" evidence="1">
    <location>
        <begin position="117"/>
        <end position="132"/>
    </location>
</feature>
<comment type="caution">
    <text evidence="3">The sequence shown here is derived from an EMBL/GenBank/DDBJ whole genome shotgun (WGS) entry which is preliminary data.</text>
</comment>
<evidence type="ECO:0000313" key="3">
    <source>
        <dbReference type="EMBL" id="KRH92795.1"/>
    </source>
</evidence>
<dbReference type="Pfam" id="PF00307">
    <property type="entry name" value="CH"/>
    <property type="match status" value="2"/>
</dbReference>
<dbReference type="PANTHER" id="PTHR11915">
    <property type="entry name" value="SPECTRIN/FILAMIN RELATED CYTOSKELETAL PROTEIN"/>
    <property type="match status" value="1"/>
</dbReference>
<feature type="compositionally biased region" description="Basic and acidic residues" evidence="1">
    <location>
        <begin position="16"/>
        <end position="43"/>
    </location>
</feature>
<dbReference type="AlphaFoldDB" id="A0A0R0M340"/>
<feature type="compositionally biased region" description="Basic and acidic residues" evidence="1">
    <location>
        <begin position="79"/>
        <end position="91"/>
    </location>
</feature>
<organism evidence="3 4">
    <name type="scientific">Pseudoloma neurophilia</name>
    <dbReference type="NCBI Taxonomy" id="146866"/>
    <lineage>
        <taxon>Eukaryota</taxon>
        <taxon>Fungi</taxon>
        <taxon>Fungi incertae sedis</taxon>
        <taxon>Microsporidia</taxon>
        <taxon>Pseudoloma</taxon>
    </lineage>
</organism>
<dbReference type="VEuPathDB" id="MicrosporidiaDB:M153_27160001"/>
<reference evidence="3 4" key="1">
    <citation type="submission" date="2015-07" db="EMBL/GenBank/DDBJ databases">
        <title>The genome of Pseudoloma neurophilia, a relevant intracellular parasite of the zebrafish.</title>
        <authorList>
            <person name="Ndikumana S."/>
            <person name="Pelin A."/>
            <person name="Sanders J."/>
            <person name="Corradi N."/>
        </authorList>
    </citation>
    <scope>NUCLEOTIDE SEQUENCE [LARGE SCALE GENOMIC DNA]</scope>
    <source>
        <strain evidence="3 4">MK1</strain>
    </source>
</reference>
<dbReference type="OrthoDB" id="10017054at2759"/>
<accession>A0A0R0M340</accession>
<feature type="region of interest" description="Disordered" evidence="1">
    <location>
        <begin position="16"/>
        <end position="91"/>
    </location>
</feature>
<name>A0A0R0M340_9MICR</name>
<feature type="non-terminal residue" evidence="3">
    <location>
        <position position="1"/>
    </location>
</feature>
<dbReference type="InterPro" id="IPR036872">
    <property type="entry name" value="CH_dom_sf"/>
</dbReference>
<feature type="compositionally biased region" description="Polar residues" evidence="1">
    <location>
        <begin position="103"/>
        <end position="114"/>
    </location>
</feature>
<feature type="region of interest" description="Disordered" evidence="1">
    <location>
        <begin position="103"/>
        <end position="133"/>
    </location>
</feature>
<feature type="domain" description="Calponin-homology (CH)" evidence="2">
    <location>
        <begin position="133"/>
        <end position="258"/>
    </location>
</feature>
<protein>
    <submittedName>
        <fullName evidence="3">Ca2+-binding actin-bundling protein (Actinin), alpha chain (EF-Hand protein superfamily)</fullName>
    </submittedName>
</protein>
<dbReference type="SMART" id="SM00033">
    <property type="entry name" value="CH"/>
    <property type="match status" value="2"/>
</dbReference>
<dbReference type="EMBL" id="LGUB01000675">
    <property type="protein sequence ID" value="KRH92795.1"/>
    <property type="molecule type" value="Genomic_DNA"/>
</dbReference>
<dbReference type="Proteomes" id="UP000051530">
    <property type="component" value="Unassembled WGS sequence"/>
</dbReference>
<sequence length="627" mass="72678">LNCVVKSVERHPVVMERDELNAKASEPEKADATHVHLKSENTKKSVTGVELKPENTKKSVTGVESKPQNTKKNVTGVESKPENTKSDKTAQFKDIQAKFQQTNENVVSLKNNDTSNDDLKKKSTADENERRTQTQIRSFTKWVNKQLERGNFPQIKSVIEDFSDGISLMNLILLLFPIEISDENISETNTDQKKISQKRIENNNKNLSDFKKRDNLAHCVTIIESFGINLINIDADQLFNKNVKLTLGLCWSLILKSISNQIMEKDNFKTVLLNWCKECVKDYDIKIMDFSTSWKDGLAFNGILHHFSNDSFSFKDLINQSEEQRLRHAFDLAEKQYKIHPLLDIADLTDNILPDEKSIITYLSEYYLKLECMDYKTHLERGKKYMDTLEQKMFDKTISYDKLFAMTQENIKKKNNLIEKIEKLVNELEQFDDVHNLKDSLTNVSSLYGDLRTALPLYKSKEYETESKPGDLFEKYTNTMIEFSKSTKDNNQMLKQSMDCLSMKVQFGGQITEKDTIALTESLRTLNELKNLNTKDENFFDSKLQFLSFLQNYEKYKNIKYNTAVKLFKTYDIENKGKIKAKDMINCCAVLDIKPNMVEDDTYFTFDCYIEIIKKEFAKQDGGLKVE</sequence>
<dbReference type="SUPFAM" id="SSF47576">
    <property type="entry name" value="Calponin-homology domain, CH-domain"/>
    <property type="match status" value="1"/>
</dbReference>